<dbReference type="PANTHER" id="PTHR12616">
    <property type="entry name" value="VACUOLAR PROTEIN SORTING VPS41"/>
    <property type="match status" value="1"/>
</dbReference>
<reference evidence="8 9" key="1">
    <citation type="submission" date="2016-03" db="EMBL/GenBank/DDBJ databases">
        <authorList>
            <person name="Devillers H."/>
        </authorList>
    </citation>
    <scope>NUCLEOTIDE SEQUENCE [LARGE SCALE GENOMIC DNA]</scope>
    <source>
        <strain evidence="8">CBS 6772</strain>
    </source>
</reference>
<dbReference type="PANTHER" id="PTHR12616:SF1">
    <property type="entry name" value="VACUOLAR PROTEIN SORTING-ASSOCIATED PROTEIN 41 HOMOLOG"/>
    <property type="match status" value="1"/>
</dbReference>
<evidence type="ECO:0000256" key="5">
    <source>
        <dbReference type="PROSITE-ProRule" id="PRU01006"/>
    </source>
</evidence>
<dbReference type="GO" id="GO:0034058">
    <property type="term" value="P:endosomal vesicle fusion"/>
    <property type="evidence" value="ECO:0007669"/>
    <property type="project" value="UniProtKB-UniRule"/>
</dbReference>
<dbReference type="FunFam" id="2.130.10.10:FF:000933">
    <property type="entry name" value="Vacuolar protein sorting-associated protein 41"/>
    <property type="match status" value="1"/>
</dbReference>
<name>A0A1G4MKH0_LACFM</name>
<dbReference type="InterPro" id="IPR015943">
    <property type="entry name" value="WD40/YVTN_repeat-like_dom_sf"/>
</dbReference>
<evidence type="ECO:0000313" key="9">
    <source>
        <dbReference type="Proteomes" id="UP000190831"/>
    </source>
</evidence>
<dbReference type="InterPro" id="IPR001680">
    <property type="entry name" value="WD40_rpt"/>
</dbReference>
<protein>
    <recommendedName>
        <fullName evidence="4">Vacuolar protein sorting-associated protein 41</fullName>
    </recommendedName>
</protein>
<evidence type="ECO:0000259" key="7">
    <source>
        <dbReference type="Pfam" id="PF23411"/>
    </source>
</evidence>
<dbReference type="OMA" id="PQLVWQD"/>
<keyword evidence="9" id="KW-1185">Reference proteome</keyword>
<dbReference type="Pfam" id="PF23411">
    <property type="entry name" value="Beta-prop_Vps41"/>
    <property type="match status" value="1"/>
</dbReference>
<dbReference type="Pfam" id="PF23556">
    <property type="entry name" value="TPR_Vps41"/>
    <property type="match status" value="1"/>
</dbReference>
<comment type="similarity">
    <text evidence="1 4">Belongs to the VPS41 family.</text>
</comment>
<accession>A0A1G4MKH0</accession>
<evidence type="ECO:0000313" key="8">
    <source>
        <dbReference type="EMBL" id="SCW04305.1"/>
    </source>
</evidence>
<evidence type="ECO:0000256" key="3">
    <source>
        <dbReference type="ARBA" id="ARBA00022927"/>
    </source>
</evidence>
<dbReference type="GO" id="GO:0006623">
    <property type="term" value="P:protein targeting to vacuole"/>
    <property type="evidence" value="ECO:0007669"/>
    <property type="project" value="InterPro"/>
</dbReference>
<feature type="region of interest" description="Disordered" evidence="6">
    <location>
        <begin position="1"/>
        <end position="76"/>
    </location>
</feature>
<feature type="repeat" description="CHCR" evidence="5">
    <location>
        <begin position="659"/>
        <end position="804"/>
    </location>
</feature>
<dbReference type="PROSITE" id="PS50236">
    <property type="entry name" value="CHCR"/>
    <property type="match status" value="1"/>
</dbReference>
<evidence type="ECO:0000256" key="4">
    <source>
        <dbReference type="PIRNR" id="PIRNR028921"/>
    </source>
</evidence>
<dbReference type="EMBL" id="LT598491">
    <property type="protein sequence ID" value="SCW04305.1"/>
    <property type="molecule type" value="Genomic_DNA"/>
</dbReference>
<evidence type="ECO:0000256" key="6">
    <source>
        <dbReference type="SAM" id="MobiDB-lite"/>
    </source>
</evidence>
<feature type="compositionally biased region" description="Basic and acidic residues" evidence="6">
    <location>
        <begin position="7"/>
        <end position="18"/>
    </location>
</feature>
<evidence type="ECO:0000256" key="1">
    <source>
        <dbReference type="ARBA" id="ARBA00009582"/>
    </source>
</evidence>
<dbReference type="GO" id="GO:0000329">
    <property type="term" value="C:fungal-type vacuole membrane"/>
    <property type="evidence" value="ECO:0007669"/>
    <property type="project" value="UniProtKB-UniRule"/>
</dbReference>
<feature type="compositionally biased region" description="Polar residues" evidence="6">
    <location>
        <begin position="19"/>
        <end position="46"/>
    </location>
</feature>
<dbReference type="GO" id="GO:0016236">
    <property type="term" value="P:macroautophagy"/>
    <property type="evidence" value="ECO:0007669"/>
    <property type="project" value="TreeGrafter"/>
</dbReference>
<comment type="function">
    <text evidence="4">Required for vacuolar assembly and vacuolar traffic.</text>
</comment>
<dbReference type="Gene3D" id="1.25.40.10">
    <property type="entry name" value="Tetratricopeptide repeat domain"/>
    <property type="match status" value="1"/>
</dbReference>
<sequence>MAQNEVISDKESFSDSLRESGSNSDQKITSMKKVNSTSEGECSTSLDEGRYTENGNSSNNDTDDEEEEEEDPPLLKYTRITKLPKNFFKRDSISACLFHEKLFGFATHSGLLHLTKPDFTVIRTFKCHRSSITSIHSDGEYFATSSIDGTVVVGSILNPSDILACDFKRPVHSVVLDQNYKSTKTFVSGGMAGEVILSQRNWLGNRVDICLEKGDGAIVGIHTVDDIIFWMNDAGITFYSIPSKKKLLNVAFPIDDIAARPDLYWPSVHFPETDRIVIAWAHHVWTFKISLTRPISQSNPLGSILSSAASSLRAVPDKKIELEHHLTLPLLVAGAVSFKDDQLLCLELPLTKQKDELIDVPELNVLDLFTGEEMHNDKVVSKNYQNLNVNDYHLGKYIGKSATEYYLISSNDAICVHELSLKDRFDWYVENENYLKAWEIGAYAVSIAAKFEVGLKYIQEELGKKDWASAASSIHKIFTGTDVSESDTSFVERFYEKWEEMIMFLVDKEKVKEIAPFIPQNPQFSHHLYDAVLLYYFNNGNLEEFSYYLHLWSTDLFDTEKFESLMEEKAESEESTSCIREELVYLLLEDHKYLQVIPHLLKLKDVRALDVLLSQNIISTFLDDIVEIVLLPYHGSLKDLPKLSMPKLDLIFSKPLELLVQSRHSISMDFLISKFSKPEELKVLLFLYMKKVSQKEPLLMASYGDYMVELYFEFDHTGLLYFLKSNTNYDLDKAIKICESDDKCYNELIYLWGRMGESKKALSLIIDRLDNPQLAIAFVKESSDVELWEFLVDYSMNRPKFIKELLNTYDDFRESYAEIIKKLPESVEVDGLQSTLNNVCRENFLSLNVNSGVFKIVDDETKEYAMEFLQLRELGKVFDVEKLEN</sequence>
<dbReference type="GO" id="GO:0005770">
    <property type="term" value="C:late endosome"/>
    <property type="evidence" value="ECO:0007669"/>
    <property type="project" value="UniProtKB-UniRule"/>
</dbReference>
<dbReference type="PIRSF" id="PIRSF028921">
    <property type="entry name" value="VPS41"/>
    <property type="match status" value="1"/>
</dbReference>
<dbReference type="SUPFAM" id="SSF50978">
    <property type="entry name" value="WD40 repeat-like"/>
    <property type="match status" value="1"/>
</dbReference>
<dbReference type="InterPro" id="IPR016902">
    <property type="entry name" value="Vps41"/>
</dbReference>
<feature type="compositionally biased region" description="Acidic residues" evidence="6">
    <location>
        <begin position="61"/>
        <end position="72"/>
    </location>
</feature>
<dbReference type="GO" id="GO:0030897">
    <property type="term" value="C:HOPS complex"/>
    <property type="evidence" value="ECO:0007669"/>
    <property type="project" value="UniProtKB-UniRule"/>
</dbReference>
<dbReference type="GO" id="GO:0009267">
    <property type="term" value="P:cellular response to starvation"/>
    <property type="evidence" value="ECO:0007669"/>
    <property type="project" value="TreeGrafter"/>
</dbReference>
<dbReference type="AlphaFoldDB" id="A0A1G4MKH0"/>
<comment type="subcellular location">
    <subcellularLocation>
        <location evidence="4">Vacuole</location>
    </subcellularLocation>
</comment>
<dbReference type="Proteomes" id="UP000190831">
    <property type="component" value="Chromosome H"/>
</dbReference>
<organism evidence="8 9">
    <name type="scientific">Lachancea fermentati</name>
    <name type="common">Zygosaccharomyces fermentati</name>
    <dbReference type="NCBI Taxonomy" id="4955"/>
    <lineage>
        <taxon>Eukaryota</taxon>
        <taxon>Fungi</taxon>
        <taxon>Dikarya</taxon>
        <taxon>Ascomycota</taxon>
        <taxon>Saccharomycotina</taxon>
        <taxon>Saccharomycetes</taxon>
        <taxon>Saccharomycetales</taxon>
        <taxon>Saccharomycetaceae</taxon>
        <taxon>Lachancea</taxon>
    </lineage>
</organism>
<keyword evidence="4" id="KW-0926">Vacuole</keyword>
<dbReference type="STRING" id="4955.A0A1G4MKH0"/>
<dbReference type="SMART" id="SM00320">
    <property type="entry name" value="WD40"/>
    <property type="match status" value="1"/>
</dbReference>
<keyword evidence="2 4" id="KW-0813">Transport</keyword>
<feature type="domain" description="Vps41 beta-propeller" evidence="7">
    <location>
        <begin position="75"/>
        <end position="418"/>
    </location>
</feature>
<gene>
    <name evidence="8" type="ORF">LAFE_0H10616G</name>
</gene>
<proteinExistence type="inferred from homology"/>
<dbReference type="InterPro" id="IPR011990">
    <property type="entry name" value="TPR-like_helical_dom_sf"/>
</dbReference>
<dbReference type="OrthoDB" id="244107at2759"/>
<dbReference type="Gene3D" id="2.130.10.10">
    <property type="entry name" value="YVTN repeat-like/Quinoprotein amine dehydrogenase"/>
    <property type="match status" value="1"/>
</dbReference>
<evidence type="ECO:0000256" key="2">
    <source>
        <dbReference type="ARBA" id="ARBA00022448"/>
    </source>
</evidence>
<dbReference type="InterPro" id="IPR057780">
    <property type="entry name" value="Beta-prop_Vps41"/>
</dbReference>
<dbReference type="InterPro" id="IPR000547">
    <property type="entry name" value="Clathrin_H-chain/VPS_repeat"/>
</dbReference>
<dbReference type="SMART" id="SM00299">
    <property type="entry name" value="CLH"/>
    <property type="match status" value="1"/>
</dbReference>
<keyword evidence="3 4" id="KW-0653">Protein transport</keyword>
<dbReference type="InterPro" id="IPR036322">
    <property type="entry name" value="WD40_repeat_dom_sf"/>
</dbReference>
<dbReference type="InterPro" id="IPR045111">
    <property type="entry name" value="Vps41/Vps8"/>
</dbReference>